<dbReference type="AlphaFoldDB" id="A0A176WNA4"/>
<evidence type="ECO:0000313" key="3">
    <source>
        <dbReference type="Proteomes" id="UP000077202"/>
    </source>
</evidence>
<name>A0A176WNA4_MARPO</name>
<protein>
    <submittedName>
        <fullName evidence="2">Uncharacterized protein</fullName>
    </submittedName>
</protein>
<gene>
    <name evidence="2" type="ORF">AXG93_4519s1010</name>
</gene>
<dbReference type="EMBL" id="LVLJ01000517">
    <property type="protein sequence ID" value="OAE33792.1"/>
    <property type="molecule type" value="Genomic_DNA"/>
</dbReference>
<dbReference type="Proteomes" id="UP000077202">
    <property type="component" value="Unassembled WGS sequence"/>
</dbReference>
<feature type="region of interest" description="Disordered" evidence="1">
    <location>
        <begin position="30"/>
        <end position="59"/>
    </location>
</feature>
<sequence>MDRSLSCESPRRSVAFKGDASAWIRFPDGRPLNHKRRFPGDGWGQGATPMPEPHGIDDRNKRLGNCIRKWVADEVAFASETRRMRAAGSDIDSVSPPSYGVGPTRTNYRGPVASKG</sequence>
<evidence type="ECO:0000256" key="1">
    <source>
        <dbReference type="SAM" id="MobiDB-lite"/>
    </source>
</evidence>
<proteinExistence type="predicted"/>
<reference evidence="2" key="1">
    <citation type="submission" date="2016-03" db="EMBL/GenBank/DDBJ databases">
        <title>Mechanisms controlling the formation of the plant cell surface in tip-growing cells are functionally conserved among land plants.</title>
        <authorList>
            <person name="Honkanen S."/>
            <person name="Jones V.A."/>
            <person name="Morieri G."/>
            <person name="Champion C."/>
            <person name="Hetherington A.J."/>
            <person name="Kelly S."/>
            <person name="Saint-Marcoux D."/>
            <person name="Proust H."/>
            <person name="Prescott H."/>
            <person name="Dolan L."/>
        </authorList>
    </citation>
    <scope>NUCLEOTIDE SEQUENCE [LARGE SCALE GENOMIC DNA]</scope>
    <source>
        <tissue evidence="2">Whole gametophyte</tissue>
    </source>
</reference>
<comment type="caution">
    <text evidence="2">The sequence shown here is derived from an EMBL/GenBank/DDBJ whole genome shotgun (WGS) entry which is preliminary data.</text>
</comment>
<accession>A0A176WNA4</accession>
<organism evidence="2 3">
    <name type="scientific">Marchantia polymorpha subsp. ruderalis</name>
    <dbReference type="NCBI Taxonomy" id="1480154"/>
    <lineage>
        <taxon>Eukaryota</taxon>
        <taxon>Viridiplantae</taxon>
        <taxon>Streptophyta</taxon>
        <taxon>Embryophyta</taxon>
        <taxon>Marchantiophyta</taxon>
        <taxon>Marchantiopsida</taxon>
        <taxon>Marchantiidae</taxon>
        <taxon>Marchantiales</taxon>
        <taxon>Marchantiaceae</taxon>
        <taxon>Marchantia</taxon>
    </lineage>
</organism>
<feature type="region of interest" description="Disordered" evidence="1">
    <location>
        <begin position="84"/>
        <end position="116"/>
    </location>
</feature>
<evidence type="ECO:0000313" key="2">
    <source>
        <dbReference type="EMBL" id="OAE33792.1"/>
    </source>
</evidence>
<keyword evidence="3" id="KW-1185">Reference proteome</keyword>